<keyword evidence="1" id="KW-0732">Signal</keyword>
<feature type="signal peptide" evidence="1">
    <location>
        <begin position="1"/>
        <end position="16"/>
    </location>
</feature>
<dbReference type="PROSITE" id="PS51257">
    <property type="entry name" value="PROKAR_LIPOPROTEIN"/>
    <property type="match status" value="1"/>
</dbReference>
<name>A0A222MVR8_9BACT</name>
<dbReference type="KEGG" id="cavi:CAV_0327"/>
<organism evidence="2 3">
    <name type="scientific">Campylobacter avium LMG 24591</name>
    <dbReference type="NCBI Taxonomy" id="522484"/>
    <lineage>
        <taxon>Bacteria</taxon>
        <taxon>Pseudomonadati</taxon>
        <taxon>Campylobacterota</taxon>
        <taxon>Epsilonproteobacteria</taxon>
        <taxon>Campylobacterales</taxon>
        <taxon>Campylobacteraceae</taxon>
        <taxon>Campylobacter</taxon>
    </lineage>
</organism>
<dbReference type="RefSeq" id="WP_094324783.1">
    <property type="nucleotide sequence ID" value="NZ_CP022347.1"/>
</dbReference>
<protein>
    <submittedName>
        <fullName evidence="2">Uncharacterized protein</fullName>
    </submittedName>
</protein>
<accession>A0A222MVR8</accession>
<dbReference type="EMBL" id="CP022347">
    <property type="protein sequence ID" value="ASQ29995.1"/>
    <property type="molecule type" value="Genomic_DNA"/>
</dbReference>
<dbReference type="OrthoDB" id="5361157at2"/>
<dbReference type="AlphaFoldDB" id="A0A222MVR8"/>
<evidence type="ECO:0000313" key="2">
    <source>
        <dbReference type="EMBL" id="ASQ29995.1"/>
    </source>
</evidence>
<sequence length="127" mass="14209">MKNFLFFCLLALFVTACSTNNPTYVSKDYIKAIQEDDIRRAKKLVYVPASVQSELSKEDIDKESEKKILSLKSGIDDINSCEVVKTEEIGGLATKVFMECKNKNGKIVDKDFSVINDGGTYKIILSL</sequence>
<reference evidence="2 3" key="1">
    <citation type="submission" date="2017-07" db="EMBL/GenBank/DDBJ databases">
        <title>Analysis of two Campylobacter avium genomes and identification of a novel hippuricase gene.</title>
        <authorList>
            <person name="Miller W.G."/>
            <person name="Chapman M.H."/>
            <person name="Yee E."/>
            <person name="Revez J."/>
            <person name="Bono J.L."/>
            <person name="Rossi M."/>
        </authorList>
    </citation>
    <scope>NUCLEOTIDE SEQUENCE [LARGE SCALE GENOMIC DNA]</scope>
    <source>
        <strain evidence="2 3">LMG 24591</strain>
    </source>
</reference>
<keyword evidence="3" id="KW-1185">Reference proteome</keyword>
<evidence type="ECO:0000313" key="3">
    <source>
        <dbReference type="Proteomes" id="UP000201169"/>
    </source>
</evidence>
<dbReference type="Gene3D" id="3.10.450.50">
    <property type="match status" value="1"/>
</dbReference>
<gene>
    <name evidence="2" type="ORF">CAV_0327</name>
</gene>
<evidence type="ECO:0000256" key="1">
    <source>
        <dbReference type="SAM" id="SignalP"/>
    </source>
</evidence>
<feature type="chain" id="PRO_5012962717" evidence="1">
    <location>
        <begin position="17"/>
        <end position="127"/>
    </location>
</feature>
<dbReference type="Proteomes" id="UP000201169">
    <property type="component" value="Chromosome"/>
</dbReference>
<proteinExistence type="predicted"/>